<dbReference type="PATRIC" id="fig|1434118.4.peg.3206"/>
<dbReference type="STRING" id="1434118.MSSAC_2473"/>
<dbReference type="RefSeq" id="WP_231593401.1">
    <property type="nucleotide sequence ID" value="NZ_CP009508.1"/>
</dbReference>
<sequence>MDTLESVRTAVELAGGLGIKEGETVLTNPNANTADPAHGLTNPKVLRGALFGKLKSTIPEK</sequence>
<accession>A0A0E3PPC8</accession>
<organism evidence="1 2">
    <name type="scientific">Methanosarcina siciliae C2J</name>
    <dbReference type="NCBI Taxonomy" id="1434118"/>
    <lineage>
        <taxon>Archaea</taxon>
        <taxon>Methanobacteriati</taxon>
        <taxon>Methanobacteriota</taxon>
        <taxon>Stenosarchaea group</taxon>
        <taxon>Methanomicrobia</taxon>
        <taxon>Methanosarcinales</taxon>
        <taxon>Methanosarcinaceae</taxon>
        <taxon>Methanosarcina</taxon>
    </lineage>
</organism>
<dbReference type="KEGG" id="msj:MSSAC_2473"/>
<reference evidence="1 2" key="1">
    <citation type="submission" date="2014-07" db="EMBL/GenBank/DDBJ databases">
        <title>Methanogenic archaea and the global carbon cycle.</title>
        <authorList>
            <person name="Henriksen J.R."/>
            <person name="Luke J."/>
            <person name="Reinhart S."/>
            <person name="Benedict M.N."/>
            <person name="Youngblut N.D."/>
            <person name="Metcalf M.E."/>
            <person name="Whitaker R.J."/>
            <person name="Metcalf W.W."/>
        </authorList>
    </citation>
    <scope>NUCLEOTIDE SEQUENCE [LARGE SCALE GENOMIC DNA]</scope>
    <source>
        <strain evidence="1 2">C2J</strain>
    </source>
</reference>
<dbReference type="EMBL" id="CP009508">
    <property type="protein sequence ID" value="AKB37063.1"/>
    <property type="molecule type" value="Genomic_DNA"/>
</dbReference>
<dbReference type="GeneID" id="69043305"/>
<evidence type="ECO:0000313" key="1">
    <source>
        <dbReference type="EMBL" id="AKB37063.1"/>
    </source>
</evidence>
<proteinExistence type="predicted"/>
<dbReference type="HOGENOM" id="CLU_2911570_0_0_2"/>
<gene>
    <name evidence="1" type="ORF">MSSAC_2473</name>
</gene>
<dbReference type="AlphaFoldDB" id="A0A0E3PPC8"/>
<protein>
    <submittedName>
        <fullName evidence="1">Iron-sulfur cluster-binding protein</fullName>
    </submittedName>
</protein>
<name>A0A0E3PPC8_9EURY</name>
<dbReference type="Proteomes" id="UP000033123">
    <property type="component" value="Chromosome"/>
</dbReference>
<evidence type="ECO:0000313" key="2">
    <source>
        <dbReference type="Proteomes" id="UP000033123"/>
    </source>
</evidence>